<evidence type="ECO:0000256" key="4">
    <source>
        <dbReference type="SAM" id="MobiDB-lite"/>
    </source>
</evidence>
<dbReference type="PANTHER" id="PTHR11472">
    <property type="entry name" value="DNA REPAIR DEAD HELICASE RAD3/XP-D SUBFAMILY MEMBER"/>
    <property type="match status" value="1"/>
</dbReference>
<dbReference type="InterPro" id="IPR027417">
    <property type="entry name" value="P-loop_NTPase"/>
</dbReference>
<evidence type="ECO:0000256" key="3">
    <source>
        <dbReference type="ARBA" id="ARBA00022840"/>
    </source>
</evidence>
<dbReference type="InterPro" id="IPR014013">
    <property type="entry name" value="Helic_SF1/SF2_ATP-bd_DinG/Rad3"/>
</dbReference>
<feature type="non-terminal residue" evidence="6">
    <location>
        <position position="228"/>
    </location>
</feature>
<keyword evidence="7" id="KW-1185">Reference proteome</keyword>
<sequence length="228" mass="25075">MSHTVELSDDDDSFALPKDSGKQEQPHGDDTIELSSDNDSDGRSSKTVDYFTSDEENNLPEVNLASRKKAVLKQLFPTPTKSQVGPSTSKVSSIKPKDPGFDKMIGGVTVNLPVDPYGCQIALMSKVITAIKTAKNCLLESPTGSGKTLALLCGALAWQRHERGDVPTIYYGARTHKQLQQVIKEFKRTAYCGEAKMTVLSSRDYSCIREFDKSVWSSKNDMCRGCIK</sequence>
<name>A0ABR3HBR9_LOXSC</name>
<dbReference type="InterPro" id="IPR010614">
    <property type="entry name" value="RAD3-like_helicase_DEAD"/>
</dbReference>
<feature type="region of interest" description="Disordered" evidence="4">
    <location>
        <begin position="1"/>
        <end position="60"/>
    </location>
</feature>
<dbReference type="Proteomes" id="UP001549920">
    <property type="component" value="Unassembled WGS sequence"/>
</dbReference>
<reference evidence="6 7" key="1">
    <citation type="submission" date="2024-06" db="EMBL/GenBank/DDBJ databases">
        <title>A chromosome-level genome assembly of beet webworm, Loxostege sticticalis.</title>
        <authorList>
            <person name="Zhang Y."/>
        </authorList>
    </citation>
    <scope>NUCLEOTIDE SEQUENCE [LARGE SCALE GENOMIC DNA]</scope>
    <source>
        <strain evidence="6">AQ026</strain>
        <tissue evidence="6">Whole body</tissue>
    </source>
</reference>
<dbReference type="InterPro" id="IPR045028">
    <property type="entry name" value="DinG/Rad3-like"/>
</dbReference>
<keyword evidence="1" id="KW-0547">Nucleotide-binding</keyword>
<feature type="domain" description="Helicase ATP-binding" evidence="5">
    <location>
        <begin position="106"/>
        <end position="228"/>
    </location>
</feature>
<keyword evidence="3" id="KW-0067">ATP-binding</keyword>
<keyword evidence="2" id="KW-0378">Hydrolase</keyword>
<proteinExistence type="predicted"/>
<comment type="caution">
    <text evidence="6">The sequence shown here is derived from an EMBL/GenBank/DDBJ whole genome shotgun (WGS) entry which is preliminary data.</text>
</comment>
<evidence type="ECO:0000256" key="2">
    <source>
        <dbReference type="ARBA" id="ARBA00022801"/>
    </source>
</evidence>
<dbReference type="Gene3D" id="3.40.50.300">
    <property type="entry name" value="P-loop containing nucleotide triphosphate hydrolases"/>
    <property type="match status" value="1"/>
</dbReference>
<organism evidence="6 7">
    <name type="scientific">Loxostege sticticalis</name>
    <name type="common">Beet webworm moth</name>
    <dbReference type="NCBI Taxonomy" id="481309"/>
    <lineage>
        <taxon>Eukaryota</taxon>
        <taxon>Metazoa</taxon>
        <taxon>Ecdysozoa</taxon>
        <taxon>Arthropoda</taxon>
        <taxon>Hexapoda</taxon>
        <taxon>Insecta</taxon>
        <taxon>Pterygota</taxon>
        <taxon>Neoptera</taxon>
        <taxon>Endopterygota</taxon>
        <taxon>Lepidoptera</taxon>
        <taxon>Glossata</taxon>
        <taxon>Ditrysia</taxon>
        <taxon>Pyraloidea</taxon>
        <taxon>Crambidae</taxon>
        <taxon>Pyraustinae</taxon>
        <taxon>Loxostege</taxon>
    </lineage>
</organism>
<dbReference type="EMBL" id="JBEUOH010000022">
    <property type="protein sequence ID" value="KAL0867863.1"/>
    <property type="molecule type" value="Genomic_DNA"/>
</dbReference>
<accession>A0ABR3HBR9</accession>
<evidence type="ECO:0000313" key="6">
    <source>
        <dbReference type="EMBL" id="KAL0867863.1"/>
    </source>
</evidence>
<evidence type="ECO:0000313" key="7">
    <source>
        <dbReference type="Proteomes" id="UP001549920"/>
    </source>
</evidence>
<dbReference type="SUPFAM" id="SSF52540">
    <property type="entry name" value="P-loop containing nucleoside triphosphate hydrolases"/>
    <property type="match status" value="1"/>
</dbReference>
<feature type="compositionally biased region" description="Basic and acidic residues" evidence="4">
    <location>
        <begin position="19"/>
        <end position="30"/>
    </location>
</feature>
<evidence type="ECO:0000259" key="5">
    <source>
        <dbReference type="PROSITE" id="PS51193"/>
    </source>
</evidence>
<dbReference type="Pfam" id="PF06733">
    <property type="entry name" value="DEAD_2"/>
    <property type="match status" value="1"/>
</dbReference>
<gene>
    <name evidence="6" type="ORF">ABMA27_008553</name>
</gene>
<dbReference type="PROSITE" id="PS51193">
    <property type="entry name" value="HELICASE_ATP_BIND_2"/>
    <property type="match status" value="1"/>
</dbReference>
<protein>
    <recommendedName>
        <fullName evidence="5">Helicase ATP-binding domain-containing protein</fullName>
    </recommendedName>
</protein>
<evidence type="ECO:0000256" key="1">
    <source>
        <dbReference type="ARBA" id="ARBA00022741"/>
    </source>
</evidence>
<dbReference type="PANTHER" id="PTHR11472:SF47">
    <property type="entry name" value="FANCONI ANEMIA GROUP J PROTEIN"/>
    <property type="match status" value="1"/>
</dbReference>